<reference evidence="11" key="1">
    <citation type="submission" date="2012-10" db="EMBL/GenBank/DDBJ databases">
        <authorList>
            <person name="Harkins D.M."/>
            <person name="Durkin A.S."/>
            <person name="Brinkac L.M."/>
            <person name="Haft D.H."/>
            <person name="Selengut J.D."/>
            <person name="Sanka R."/>
            <person name="DePew J."/>
            <person name="Purushe J."/>
            <person name="Matthias M.A."/>
            <person name="Vinetz J.M."/>
            <person name="Sutton G.G."/>
            <person name="Nierman W.C."/>
            <person name="Fouts D.E."/>
        </authorList>
    </citation>
    <scope>NUCLEOTIDE SEQUENCE [LARGE SCALE GENOMIC DNA]</scope>
    <source>
        <strain evidence="11">MOR084</strain>
    </source>
</reference>
<keyword evidence="11" id="KW-0012">Acyltransferase</keyword>
<comment type="function">
    <text evidence="10">Catalyzes the transfer of an acyl group from acyl-phosphate (acyl-PO(4)) to glycerol-3-phosphate (G3P) to form lysophosphatidic acid (LPA). This enzyme utilizes acyl-phosphate as fatty acyl donor, but not acyl-CoA or acyl-ACP.</text>
</comment>
<comment type="subcellular location">
    <subcellularLocation>
        <location evidence="10">Cell membrane</location>
        <topology evidence="10">Multi-pass membrane protein</topology>
    </subcellularLocation>
</comment>
<comment type="subunit">
    <text evidence="10">Probably interacts with PlsX.</text>
</comment>
<evidence type="ECO:0000256" key="1">
    <source>
        <dbReference type="ARBA" id="ARBA00022475"/>
    </source>
</evidence>
<evidence type="ECO:0000256" key="10">
    <source>
        <dbReference type="HAMAP-Rule" id="MF_01043"/>
    </source>
</evidence>
<dbReference type="Proteomes" id="UP000006329">
    <property type="component" value="Unassembled WGS sequence"/>
</dbReference>
<dbReference type="EMBL" id="AHON02000003">
    <property type="protein sequence ID" value="EKO35814.1"/>
    <property type="molecule type" value="Genomic_DNA"/>
</dbReference>
<organism evidence="11 12">
    <name type="scientific">Leptospira santarosai str. MOR084</name>
    <dbReference type="NCBI Taxonomy" id="1049984"/>
    <lineage>
        <taxon>Bacteria</taxon>
        <taxon>Pseudomonadati</taxon>
        <taxon>Spirochaetota</taxon>
        <taxon>Spirochaetia</taxon>
        <taxon>Leptospirales</taxon>
        <taxon>Leptospiraceae</taxon>
        <taxon>Leptospira</taxon>
    </lineage>
</organism>
<feature type="transmembrane region" description="Helical" evidence="10">
    <location>
        <begin position="140"/>
        <end position="161"/>
    </location>
</feature>
<dbReference type="EC" id="2.3.1.275" evidence="10"/>
<feature type="transmembrane region" description="Helical" evidence="10">
    <location>
        <begin position="167"/>
        <end position="186"/>
    </location>
</feature>
<sequence length="218" mass="24028">MNFALFAFFSFAAGSIPFGYWIAFRFARMDIRKFGSKNIGATNVGRLVGWKFGFPVLVLDVAKGILPVYLSGIYASEGGIPFQLICGVLAVLGHMFSPFLGFKGGKGVATTLGVFLVLAPIACLGAALVFLVIVKYFKFVSLGSIFASLTLPFVYAFSSVLLLHEEVSYWILGTMVFVSMGIILTHRENILRILNRSELFAVKNEDEERNGDSERNRR</sequence>
<dbReference type="GO" id="GO:0043772">
    <property type="term" value="F:acyl-phosphate glycerol-3-phosphate acyltransferase activity"/>
    <property type="evidence" value="ECO:0007669"/>
    <property type="project" value="UniProtKB-UniRule"/>
</dbReference>
<dbReference type="Pfam" id="PF02660">
    <property type="entry name" value="G3P_acyltransf"/>
    <property type="match status" value="1"/>
</dbReference>
<dbReference type="PANTHER" id="PTHR30309">
    <property type="entry name" value="INNER MEMBRANE PROTEIN YGIH"/>
    <property type="match status" value="1"/>
</dbReference>
<comment type="pathway">
    <text evidence="10">Lipid metabolism; phospholipid metabolism.</text>
</comment>
<keyword evidence="5 10" id="KW-1133">Transmembrane helix</keyword>
<dbReference type="HAMAP" id="MF_01043">
    <property type="entry name" value="PlsY"/>
    <property type="match status" value="1"/>
</dbReference>
<keyword evidence="3 10" id="KW-0808">Transferase</keyword>
<evidence type="ECO:0000256" key="6">
    <source>
        <dbReference type="ARBA" id="ARBA00023098"/>
    </source>
</evidence>
<dbReference type="PANTHER" id="PTHR30309:SF0">
    <property type="entry name" value="GLYCEROL-3-PHOSPHATE ACYLTRANSFERASE-RELATED"/>
    <property type="match status" value="1"/>
</dbReference>
<proteinExistence type="inferred from homology"/>
<name>A0A0E2BKL9_9LEPT</name>
<keyword evidence="1 10" id="KW-1003">Cell membrane</keyword>
<evidence type="ECO:0000256" key="3">
    <source>
        <dbReference type="ARBA" id="ARBA00022679"/>
    </source>
</evidence>
<evidence type="ECO:0000256" key="9">
    <source>
        <dbReference type="ARBA" id="ARBA00023264"/>
    </source>
</evidence>
<keyword evidence="2 10" id="KW-0444">Lipid biosynthesis</keyword>
<dbReference type="UniPathway" id="UPA00085"/>
<feature type="transmembrane region" description="Helical" evidence="10">
    <location>
        <begin position="6"/>
        <end position="27"/>
    </location>
</feature>
<dbReference type="SMART" id="SM01207">
    <property type="entry name" value="G3P_acyltransf"/>
    <property type="match status" value="1"/>
</dbReference>
<evidence type="ECO:0000256" key="7">
    <source>
        <dbReference type="ARBA" id="ARBA00023136"/>
    </source>
</evidence>
<keyword evidence="4 10" id="KW-0812">Transmembrane</keyword>
<gene>
    <name evidence="10 11" type="primary">plsY</name>
    <name evidence="11" type="ORF">LEP1GSC179_4168</name>
</gene>
<dbReference type="InterPro" id="IPR003811">
    <property type="entry name" value="G3P_acylTferase_PlsY"/>
</dbReference>
<keyword evidence="9 10" id="KW-1208">Phospholipid metabolism</keyword>
<protein>
    <recommendedName>
        <fullName evidence="10">Glycerol-3-phosphate acyltransferase</fullName>
    </recommendedName>
    <alternativeName>
        <fullName evidence="10">Acyl-PO4 G3P acyltransferase</fullName>
    </alternativeName>
    <alternativeName>
        <fullName evidence="10">Acyl-phosphate--glycerol-3-phosphate acyltransferase</fullName>
    </alternativeName>
    <alternativeName>
        <fullName evidence="10">G3P acyltransferase</fullName>
        <shortName evidence="10">GPAT</shortName>
        <ecNumber evidence="10">2.3.1.275</ecNumber>
    </alternativeName>
    <alternativeName>
        <fullName evidence="10">Lysophosphatidic acid synthase</fullName>
        <shortName evidence="10">LPA synthase</shortName>
    </alternativeName>
</protein>
<dbReference type="GO" id="GO:0005886">
    <property type="term" value="C:plasma membrane"/>
    <property type="evidence" value="ECO:0007669"/>
    <property type="project" value="UniProtKB-SubCell"/>
</dbReference>
<evidence type="ECO:0000256" key="4">
    <source>
        <dbReference type="ARBA" id="ARBA00022692"/>
    </source>
</evidence>
<feature type="transmembrane region" description="Helical" evidence="10">
    <location>
        <begin position="80"/>
        <end position="100"/>
    </location>
</feature>
<feature type="transmembrane region" description="Helical" evidence="10">
    <location>
        <begin position="112"/>
        <end position="133"/>
    </location>
</feature>
<comment type="catalytic activity">
    <reaction evidence="10">
        <text>an acyl phosphate + sn-glycerol 3-phosphate = a 1-acyl-sn-glycero-3-phosphate + phosphate</text>
        <dbReference type="Rhea" id="RHEA:34075"/>
        <dbReference type="ChEBI" id="CHEBI:43474"/>
        <dbReference type="ChEBI" id="CHEBI:57597"/>
        <dbReference type="ChEBI" id="CHEBI:57970"/>
        <dbReference type="ChEBI" id="CHEBI:59918"/>
        <dbReference type="EC" id="2.3.1.275"/>
    </reaction>
</comment>
<evidence type="ECO:0000313" key="12">
    <source>
        <dbReference type="Proteomes" id="UP000006329"/>
    </source>
</evidence>
<keyword evidence="12" id="KW-1185">Reference proteome</keyword>
<evidence type="ECO:0000256" key="8">
    <source>
        <dbReference type="ARBA" id="ARBA00023209"/>
    </source>
</evidence>
<comment type="caution">
    <text evidence="11">The sequence shown here is derived from an EMBL/GenBank/DDBJ whole genome shotgun (WGS) entry which is preliminary data.</text>
</comment>
<dbReference type="GO" id="GO:0008654">
    <property type="term" value="P:phospholipid biosynthetic process"/>
    <property type="evidence" value="ECO:0007669"/>
    <property type="project" value="UniProtKB-UniRule"/>
</dbReference>
<accession>A0A0E2BKL9</accession>
<comment type="similarity">
    <text evidence="10">Belongs to the PlsY family.</text>
</comment>
<evidence type="ECO:0000313" key="11">
    <source>
        <dbReference type="EMBL" id="EKO35814.1"/>
    </source>
</evidence>
<dbReference type="RefSeq" id="WP_004468196.1">
    <property type="nucleotide sequence ID" value="NZ_AHON02000003.1"/>
</dbReference>
<keyword evidence="6 10" id="KW-0443">Lipid metabolism</keyword>
<keyword evidence="8 10" id="KW-0594">Phospholipid biosynthesis</keyword>
<evidence type="ECO:0000256" key="2">
    <source>
        <dbReference type="ARBA" id="ARBA00022516"/>
    </source>
</evidence>
<dbReference type="NCBIfam" id="TIGR00023">
    <property type="entry name" value="glycerol-3-phosphate 1-O-acyltransferase PlsY"/>
    <property type="match status" value="1"/>
</dbReference>
<dbReference type="AlphaFoldDB" id="A0A0E2BKL9"/>
<evidence type="ECO:0000256" key="5">
    <source>
        <dbReference type="ARBA" id="ARBA00022989"/>
    </source>
</evidence>
<keyword evidence="7 10" id="KW-0472">Membrane</keyword>